<gene>
    <name evidence="6" type="primary">xylR_9</name>
    <name evidence="6" type="ORF">V22_40680</name>
</gene>
<dbReference type="RefSeq" id="WP_231734101.1">
    <property type="nucleotide sequence ID" value="NZ_CP036316.1"/>
</dbReference>
<dbReference type="PROSITE" id="PS01124">
    <property type="entry name" value="HTH_ARAC_FAMILY_2"/>
    <property type="match status" value="1"/>
</dbReference>
<dbReference type="KEGG" id="chya:V22_40680"/>
<dbReference type="InterPro" id="IPR009057">
    <property type="entry name" value="Homeodomain-like_sf"/>
</dbReference>
<keyword evidence="3" id="KW-0804">Transcription</keyword>
<evidence type="ECO:0000256" key="1">
    <source>
        <dbReference type="ARBA" id="ARBA00023015"/>
    </source>
</evidence>
<accession>A0A517TEJ6</accession>
<evidence type="ECO:0000256" key="3">
    <source>
        <dbReference type="ARBA" id="ARBA00023163"/>
    </source>
</evidence>
<evidence type="ECO:0000256" key="2">
    <source>
        <dbReference type="ARBA" id="ARBA00023125"/>
    </source>
</evidence>
<dbReference type="PANTHER" id="PTHR30146">
    <property type="entry name" value="LACI-RELATED TRANSCRIPTIONAL REPRESSOR"/>
    <property type="match status" value="1"/>
</dbReference>
<dbReference type="InterPro" id="IPR046335">
    <property type="entry name" value="LacI/GalR-like_sensor"/>
</dbReference>
<evidence type="ECO:0000313" key="7">
    <source>
        <dbReference type="Proteomes" id="UP000319976"/>
    </source>
</evidence>
<dbReference type="SUPFAM" id="SSF46689">
    <property type="entry name" value="Homeodomain-like"/>
    <property type="match status" value="1"/>
</dbReference>
<evidence type="ECO:0000256" key="4">
    <source>
        <dbReference type="SAM" id="MobiDB-lite"/>
    </source>
</evidence>
<dbReference type="Pfam" id="PF13377">
    <property type="entry name" value="Peripla_BP_3"/>
    <property type="match status" value="1"/>
</dbReference>
<dbReference type="Pfam" id="PF12833">
    <property type="entry name" value="HTH_18"/>
    <property type="match status" value="1"/>
</dbReference>
<reference evidence="6 7" key="1">
    <citation type="submission" date="2019-02" db="EMBL/GenBank/DDBJ databases">
        <title>Deep-cultivation of Planctomycetes and their phenomic and genomic characterization uncovers novel biology.</title>
        <authorList>
            <person name="Wiegand S."/>
            <person name="Jogler M."/>
            <person name="Boedeker C."/>
            <person name="Pinto D."/>
            <person name="Vollmers J."/>
            <person name="Rivas-Marin E."/>
            <person name="Kohn T."/>
            <person name="Peeters S.H."/>
            <person name="Heuer A."/>
            <person name="Rast P."/>
            <person name="Oberbeckmann S."/>
            <person name="Bunk B."/>
            <person name="Jeske O."/>
            <person name="Meyerdierks A."/>
            <person name="Storesund J.E."/>
            <person name="Kallscheuer N."/>
            <person name="Luecker S."/>
            <person name="Lage O.M."/>
            <person name="Pohl T."/>
            <person name="Merkel B.J."/>
            <person name="Hornburger P."/>
            <person name="Mueller R.-W."/>
            <person name="Bruemmer F."/>
            <person name="Labrenz M."/>
            <person name="Spormann A.M."/>
            <person name="Op den Camp H."/>
            <person name="Overmann J."/>
            <person name="Amann R."/>
            <person name="Jetten M.S.M."/>
            <person name="Mascher T."/>
            <person name="Medema M.H."/>
            <person name="Devos D.P."/>
            <person name="Kaster A.-K."/>
            <person name="Ovreas L."/>
            <person name="Rohde M."/>
            <person name="Galperin M.Y."/>
            <person name="Jogler C."/>
        </authorList>
    </citation>
    <scope>NUCLEOTIDE SEQUENCE [LARGE SCALE GENOMIC DNA]</scope>
    <source>
        <strain evidence="6 7">V22</strain>
    </source>
</reference>
<dbReference type="GO" id="GO:0003700">
    <property type="term" value="F:DNA-binding transcription factor activity"/>
    <property type="evidence" value="ECO:0007669"/>
    <property type="project" value="InterPro"/>
</dbReference>
<keyword evidence="7" id="KW-1185">Reference proteome</keyword>
<dbReference type="CDD" id="cd01543">
    <property type="entry name" value="PBP1_XylR"/>
    <property type="match status" value="1"/>
</dbReference>
<feature type="region of interest" description="Disordered" evidence="4">
    <location>
        <begin position="396"/>
        <end position="417"/>
    </location>
</feature>
<keyword evidence="2" id="KW-0238">DNA-binding</keyword>
<dbReference type="Proteomes" id="UP000319976">
    <property type="component" value="Chromosome"/>
</dbReference>
<protein>
    <submittedName>
        <fullName evidence="6">Xylose operon regulatory protein</fullName>
    </submittedName>
</protein>
<dbReference type="PANTHER" id="PTHR30146:SF24">
    <property type="entry name" value="XYLOSE OPERON REGULATORY PROTEIN"/>
    <property type="match status" value="1"/>
</dbReference>
<dbReference type="InterPro" id="IPR018060">
    <property type="entry name" value="HTH_AraC"/>
</dbReference>
<dbReference type="GO" id="GO:0000976">
    <property type="term" value="F:transcription cis-regulatory region binding"/>
    <property type="evidence" value="ECO:0007669"/>
    <property type="project" value="TreeGrafter"/>
</dbReference>
<dbReference type="AlphaFoldDB" id="A0A517TEJ6"/>
<dbReference type="SMART" id="SM00342">
    <property type="entry name" value="HTH_ARAC"/>
    <property type="match status" value="1"/>
</dbReference>
<evidence type="ECO:0000313" key="6">
    <source>
        <dbReference type="EMBL" id="QDT66797.1"/>
    </source>
</evidence>
<keyword evidence="1" id="KW-0805">Transcription regulation</keyword>
<name>A0A517TEJ6_9PLAN</name>
<dbReference type="SUPFAM" id="SSF53822">
    <property type="entry name" value="Periplasmic binding protein-like I"/>
    <property type="match status" value="1"/>
</dbReference>
<feature type="domain" description="HTH araC/xylS-type" evidence="5">
    <location>
        <begin position="307"/>
        <end position="405"/>
    </location>
</feature>
<dbReference type="InterPro" id="IPR028082">
    <property type="entry name" value="Peripla_BP_I"/>
</dbReference>
<proteinExistence type="predicted"/>
<dbReference type="Gene3D" id="1.10.10.60">
    <property type="entry name" value="Homeodomain-like"/>
    <property type="match status" value="1"/>
</dbReference>
<dbReference type="Gene3D" id="3.40.50.2300">
    <property type="match status" value="2"/>
</dbReference>
<dbReference type="EMBL" id="CP036316">
    <property type="protein sequence ID" value="QDT66797.1"/>
    <property type="molecule type" value="Genomic_DNA"/>
</dbReference>
<organism evidence="6 7">
    <name type="scientific">Calycomorphotria hydatis</name>
    <dbReference type="NCBI Taxonomy" id="2528027"/>
    <lineage>
        <taxon>Bacteria</taxon>
        <taxon>Pseudomonadati</taxon>
        <taxon>Planctomycetota</taxon>
        <taxon>Planctomycetia</taxon>
        <taxon>Planctomycetales</taxon>
        <taxon>Planctomycetaceae</taxon>
        <taxon>Calycomorphotria</taxon>
    </lineage>
</organism>
<sequence>MRHYGNDLRHSFAGTSSIEMRTKRKNVALIIESSRSYGRDLLRGVAQFSRTLGNWSLLHEEMSFDDAPPGWLAKSQIDGMIVRLTDRNIEPLKGLNIPIIDVRCHQAYTGIPQVDTDDSVVAQLAFQHLWQQGFRRFAYCGYRGVHYSEVRLQHFEQMVAASHCPLTVYRTEGKQAQTVSGIERSGLLDVKPLSNWLTNLEPPTGLFVCNDIRGQQVLNVCRKLELSVPDDLAVIGVDDDDTICPLSDPPLSSVQPNAEQVGYRASEILHQMMNGKSHHSKIEYVQPSGVTQRQSTQVIAVEDREVARVCRFIREYSSEGINVGDVVKFSTLSRRQLERRFREELNCTPHEELMRVQIARVKQLLMETELTLDQLAPLAGYSHKERLSAVFKRETGETPGEFRRRVKSPYSQGKHNS</sequence>
<evidence type="ECO:0000259" key="5">
    <source>
        <dbReference type="PROSITE" id="PS01124"/>
    </source>
</evidence>